<dbReference type="InterPro" id="IPR000630">
    <property type="entry name" value="Ribosomal_uS8"/>
</dbReference>
<dbReference type="GO" id="GO:1990904">
    <property type="term" value="C:ribonucleoprotein complex"/>
    <property type="evidence" value="ECO:0007669"/>
    <property type="project" value="UniProtKB-KW"/>
</dbReference>
<dbReference type="NCBIfam" id="NF001109">
    <property type="entry name" value="PRK00136.1"/>
    <property type="match status" value="1"/>
</dbReference>
<accession>A0A2J6WQF1</accession>
<reference evidence="9 10" key="1">
    <citation type="submission" date="2018-01" db="EMBL/GenBank/DDBJ databases">
        <title>Metagenomic assembled genomes from two thermal pools in the Uzon Caldera, Kamchatka, Russia.</title>
        <authorList>
            <person name="Wilkins L."/>
            <person name="Ettinger C."/>
        </authorList>
    </citation>
    <scope>NUCLEOTIDE SEQUENCE [LARGE SCALE GENOMIC DNA]</scope>
    <source>
        <strain evidence="9">ZAV-05</strain>
    </source>
</reference>
<evidence type="ECO:0000256" key="1">
    <source>
        <dbReference type="ARBA" id="ARBA00006471"/>
    </source>
</evidence>
<dbReference type="FunFam" id="3.30.1490.10:FF:000001">
    <property type="entry name" value="30S ribosomal protein S8"/>
    <property type="match status" value="1"/>
</dbReference>
<dbReference type="GO" id="GO:0006412">
    <property type="term" value="P:translation"/>
    <property type="evidence" value="ECO:0007669"/>
    <property type="project" value="UniProtKB-UniRule"/>
</dbReference>
<dbReference type="GO" id="GO:0019843">
    <property type="term" value="F:rRNA binding"/>
    <property type="evidence" value="ECO:0007669"/>
    <property type="project" value="UniProtKB-UniRule"/>
</dbReference>
<dbReference type="Pfam" id="PF00410">
    <property type="entry name" value="Ribosomal_S8"/>
    <property type="match status" value="1"/>
</dbReference>
<comment type="similarity">
    <text evidence="1 8">Belongs to the universal ribosomal protein uS8 family.</text>
</comment>
<sequence>MTDPVADMLARIMNAVRVKHQEVVVPHSKLKESVLEIFKDQGYIKNYRVISENNKKDIVIYLKYTEEGESVIRGAEKVSKPGRRIYVKSKNLDIVLGGLGTGVVSTSSGIKTVKQCKKEKVGGEYLCKIW</sequence>
<dbReference type="SUPFAM" id="SSF56047">
    <property type="entry name" value="Ribosomal protein S8"/>
    <property type="match status" value="1"/>
</dbReference>
<evidence type="ECO:0000256" key="5">
    <source>
        <dbReference type="ARBA" id="ARBA00023274"/>
    </source>
</evidence>
<evidence type="ECO:0000256" key="3">
    <source>
        <dbReference type="ARBA" id="ARBA00022884"/>
    </source>
</evidence>
<gene>
    <name evidence="8" type="primary">rpsH</name>
    <name evidence="9" type="ORF">C0187_01315</name>
</gene>
<dbReference type="GO" id="GO:0003735">
    <property type="term" value="F:structural constituent of ribosome"/>
    <property type="evidence" value="ECO:0007669"/>
    <property type="project" value="InterPro"/>
</dbReference>
<proteinExistence type="inferred from homology"/>
<dbReference type="Gene3D" id="3.30.1370.30">
    <property type="match status" value="1"/>
</dbReference>
<dbReference type="AlphaFoldDB" id="A0A2J6WQF1"/>
<dbReference type="GO" id="GO:0005737">
    <property type="term" value="C:cytoplasm"/>
    <property type="evidence" value="ECO:0007669"/>
    <property type="project" value="UniProtKB-ARBA"/>
</dbReference>
<dbReference type="HAMAP" id="MF_01302_B">
    <property type="entry name" value="Ribosomal_uS8_B"/>
    <property type="match status" value="1"/>
</dbReference>
<keyword evidence="5 8" id="KW-0687">Ribonucleoprotein</keyword>
<comment type="function">
    <text evidence="8">One of the primary rRNA binding proteins, it binds directly to 16S rRNA central domain where it helps coordinate assembly of the platform of the 30S subunit.</text>
</comment>
<dbReference type="Gene3D" id="3.30.1490.10">
    <property type="match status" value="1"/>
</dbReference>
<evidence type="ECO:0000256" key="6">
    <source>
        <dbReference type="ARBA" id="ARBA00035258"/>
    </source>
</evidence>
<keyword evidence="3 8" id="KW-0694">RNA-binding</keyword>
<keyword evidence="2 8" id="KW-0699">rRNA-binding</keyword>
<dbReference type="RefSeq" id="WP_424606253.1">
    <property type="nucleotide sequence ID" value="NZ_JBNAVA010000014.1"/>
</dbReference>
<name>A0A2J6WQF1_9BACT</name>
<comment type="subunit">
    <text evidence="7 8">Part of the 30S ribosomal subunit. Contacts proteins S5 and S12.</text>
</comment>
<protein>
    <recommendedName>
        <fullName evidence="6 8">Small ribosomal subunit protein uS8</fullName>
    </recommendedName>
</protein>
<dbReference type="GO" id="GO:0005840">
    <property type="term" value="C:ribosome"/>
    <property type="evidence" value="ECO:0007669"/>
    <property type="project" value="UniProtKB-KW"/>
</dbReference>
<dbReference type="InterPro" id="IPR035987">
    <property type="entry name" value="Ribosomal_uS8_sf"/>
</dbReference>
<evidence type="ECO:0000313" key="9">
    <source>
        <dbReference type="EMBL" id="PMP72585.1"/>
    </source>
</evidence>
<dbReference type="EMBL" id="PNIN01000020">
    <property type="protein sequence ID" value="PMP72585.1"/>
    <property type="molecule type" value="Genomic_DNA"/>
</dbReference>
<evidence type="ECO:0000256" key="8">
    <source>
        <dbReference type="HAMAP-Rule" id="MF_01302"/>
    </source>
</evidence>
<organism evidence="9 10">
    <name type="scientific">Calditerrivibrio nitroreducens</name>
    <dbReference type="NCBI Taxonomy" id="477976"/>
    <lineage>
        <taxon>Bacteria</taxon>
        <taxon>Pseudomonadati</taxon>
        <taxon>Deferribacterota</taxon>
        <taxon>Deferribacteres</taxon>
        <taxon>Deferribacterales</taxon>
        <taxon>Calditerrivibrionaceae</taxon>
    </lineage>
</organism>
<comment type="caution">
    <text evidence="9">The sequence shown here is derived from an EMBL/GenBank/DDBJ whole genome shotgun (WGS) entry which is preliminary data.</text>
</comment>
<keyword evidence="4 8" id="KW-0689">Ribosomal protein</keyword>
<evidence type="ECO:0000313" key="10">
    <source>
        <dbReference type="Proteomes" id="UP000242881"/>
    </source>
</evidence>
<dbReference type="PANTHER" id="PTHR11758">
    <property type="entry name" value="40S RIBOSOMAL PROTEIN S15A"/>
    <property type="match status" value="1"/>
</dbReference>
<evidence type="ECO:0000256" key="4">
    <source>
        <dbReference type="ARBA" id="ARBA00022980"/>
    </source>
</evidence>
<dbReference type="Proteomes" id="UP000242881">
    <property type="component" value="Unassembled WGS sequence"/>
</dbReference>
<evidence type="ECO:0000256" key="7">
    <source>
        <dbReference type="ARBA" id="ARBA00046740"/>
    </source>
</evidence>
<evidence type="ECO:0000256" key="2">
    <source>
        <dbReference type="ARBA" id="ARBA00022730"/>
    </source>
</evidence>
<dbReference type="FunFam" id="3.30.1370.30:FF:000002">
    <property type="entry name" value="30S ribosomal protein S8"/>
    <property type="match status" value="1"/>
</dbReference>